<dbReference type="EMBL" id="CP159837">
    <property type="protein sequence ID" value="XCM39269.1"/>
    <property type="molecule type" value="Genomic_DNA"/>
</dbReference>
<dbReference type="RefSeq" id="WP_255353256.1">
    <property type="nucleotide sequence ID" value="NZ_CP159837.1"/>
</dbReference>
<name>A0AAU8JKD1_9CYAN</name>
<reference evidence="1" key="1">
    <citation type="submission" date="2024-07" db="EMBL/GenBank/DDBJ databases">
        <authorList>
            <person name="Kim Y.J."/>
            <person name="Jeong J.Y."/>
        </authorList>
    </citation>
    <scope>NUCLEOTIDE SEQUENCE</scope>
    <source>
        <strain evidence="1">GIHE-MW2</strain>
    </source>
</reference>
<sequence>MLTPRVDAQRFILKEDESSSVKKFSGVGDRTGHWANLAEDLS</sequence>
<dbReference type="AlphaFoldDB" id="A0AAU8JKD1"/>
<organism evidence="1">
    <name type="scientific">Planktothricoides raciborskii GIHE-MW2</name>
    <dbReference type="NCBI Taxonomy" id="2792601"/>
    <lineage>
        <taxon>Bacteria</taxon>
        <taxon>Bacillati</taxon>
        <taxon>Cyanobacteriota</taxon>
        <taxon>Cyanophyceae</taxon>
        <taxon>Oscillatoriophycideae</taxon>
        <taxon>Oscillatoriales</taxon>
        <taxon>Oscillatoriaceae</taxon>
        <taxon>Planktothricoides</taxon>
    </lineage>
</organism>
<gene>
    <name evidence="1" type="ORF">ABWT76_002176</name>
</gene>
<evidence type="ECO:0000313" key="1">
    <source>
        <dbReference type="EMBL" id="XCM39269.1"/>
    </source>
</evidence>
<proteinExistence type="predicted"/>
<accession>A0AAU8JKD1</accession>
<protein>
    <submittedName>
        <fullName evidence="1">Uncharacterized protein</fullName>
    </submittedName>
</protein>